<feature type="signal peptide" evidence="3">
    <location>
        <begin position="1"/>
        <end position="19"/>
    </location>
</feature>
<dbReference type="InterPro" id="IPR013128">
    <property type="entry name" value="Peptidase_C1A"/>
</dbReference>
<evidence type="ECO:0000313" key="6">
    <source>
        <dbReference type="EMBL" id="EAR95556.1"/>
    </source>
</evidence>
<reference evidence="7" key="1">
    <citation type="journal article" date="2006" name="PLoS Biol.">
        <title>Macronuclear genome sequence of the ciliate Tetrahymena thermophila, a model eukaryote.</title>
        <authorList>
            <person name="Eisen J.A."/>
            <person name="Coyne R.S."/>
            <person name="Wu M."/>
            <person name="Wu D."/>
            <person name="Thiagarajan M."/>
            <person name="Wortman J.R."/>
            <person name="Badger J.H."/>
            <person name="Ren Q."/>
            <person name="Amedeo P."/>
            <person name="Jones K.M."/>
            <person name="Tallon L.J."/>
            <person name="Delcher A.L."/>
            <person name="Salzberg S.L."/>
            <person name="Silva J.C."/>
            <person name="Haas B.J."/>
            <person name="Majoros W.H."/>
            <person name="Farzad M."/>
            <person name="Carlton J.M."/>
            <person name="Smith R.K. Jr."/>
            <person name="Garg J."/>
            <person name="Pearlman R.E."/>
            <person name="Karrer K.M."/>
            <person name="Sun L."/>
            <person name="Manning G."/>
            <person name="Elde N.C."/>
            <person name="Turkewitz A.P."/>
            <person name="Asai D.J."/>
            <person name="Wilkes D.E."/>
            <person name="Wang Y."/>
            <person name="Cai H."/>
            <person name="Collins K."/>
            <person name="Stewart B.A."/>
            <person name="Lee S.R."/>
            <person name="Wilamowska K."/>
            <person name="Weinberg Z."/>
            <person name="Ruzzo W.L."/>
            <person name="Wloga D."/>
            <person name="Gaertig J."/>
            <person name="Frankel J."/>
            <person name="Tsao C.-C."/>
            <person name="Gorovsky M.A."/>
            <person name="Keeling P.J."/>
            <person name="Waller R.F."/>
            <person name="Patron N.J."/>
            <person name="Cherry J.M."/>
            <person name="Stover N.A."/>
            <person name="Krieger C.J."/>
            <person name="del Toro C."/>
            <person name="Ryder H.F."/>
            <person name="Williamson S.C."/>
            <person name="Barbeau R.A."/>
            <person name="Hamilton E.P."/>
            <person name="Orias E."/>
        </authorList>
    </citation>
    <scope>NUCLEOTIDE SEQUENCE [LARGE SCALE GENOMIC DNA]</scope>
    <source>
        <strain evidence="7">SB210</strain>
    </source>
</reference>
<dbReference type="RefSeq" id="XP_001015801.1">
    <property type="nucleotide sequence ID" value="XM_001015801.2"/>
</dbReference>
<dbReference type="OMA" id="ACKNEVI"/>
<dbReference type="InterPro" id="IPR038765">
    <property type="entry name" value="Papain-like_cys_pep_sf"/>
</dbReference>
<dbReference type="InterPro" id="IPR013201">
    <property type="entry name" value="Prot_inhib_I29"/>
</dbReference>
<evidence type="ECO:0000259" key="5">
    <source>
        <dbReference type="SMART" id="SM00848"/>
    </source>
</evidence>
<dbReference type="Pfam" id="PF00112">
    <property type="entry name" value="Peptidase_C1"/>
    <property type="match status" value="1"/>
</dbReference>
<dbReference type="eggNOG" id="KOG1543">
    <property type="taxonomic scope" value="Eukaryota"/>
</dbReference>
<dbReference type="EMBL" id="GG662704">
    <property type="protein sequence ID" value="EAR95556.1"/>
    <property type="molecule type" value="Genomic_DNA"/>
</dbReference>
<dbReference type="Gene3D" id="3.90.70.10">
    <property type="entry name" value="Cysteine proteinases"/>
    <property type="match status" value="1"/>
</dbReference>
<dbReference type="SUPFAM" id="SSF54001">
    <property type="entry name" value="Cysteine proteinases"/>
    <property type="match status" value="1"/>
</dbReference>
<dbReference type="Pfam" id="PF08246">
    <property type="entry name" value="Inhibitor_I29"/>
    <property type="match status" value="1"/>
</dbReference>
<proteinExistence type="inferred from homology"/>
<gene>
    <name evidence="6" type="ORF">TTHERM_00079610</name>
</gene>
<sequence length="327" mass="37320">MNKISLVLIALALISQIKCQNEEVESDFQAYNKWRSKNKRVFLNQEEETYRQLIFFENLNQIKAHQNNTEATYTVSLNKFSDYSDEEFEQIILNKHIQRFQPDIQEEQQPKENLRKAVSYPDSVDWRNTGALSPVQDQGWCGSCSAFGTAGVLESFHYLRYNYMVKFSEQQLLDCARQAGFDTHGCNGAFQQDYFKYAIKYGIVSAASYPYVGYQTACKNTSNLPKYFPQSFKFIRSNIPDIKSAISQGPISVTVDASNWRSYQGGIFNRCSRNPQLNHAVIAVGYDAQGNYIIKNSWGPYWGDKGYITVSAQNDCGVLRSAIQVVS</sequence>
<evidence type="ECO:0000256" key="2">
    <source>
        <dbReference type="ARBA" id="ARBA00023145"/>
    </source>
</evidence>
<dbReference type="InParanoid" id="Q23FQ4"/>
<dbReference type="CDD" id="cd02248">
    <property type="entry name" value="Peptidase_C1A"/>
    <property type="match status" value="1"/>
</dbReference>
<evidence type="ECO:0000259" key="4">
    <source>
        <dbReference type="SMART" id="SM00645"/>
    </source>
</evidence>
<dbReference type="OrthoDB" id="190265at2759"/>
<dbReference type="STRING" id="312017.Q23FQ4"/>
<dbReference type="SMART" id="SM00848">
    <property type="entry name" value="Inhibitor_I29"/>
    <property type="match status" value="1"/>
</dbReference>
<protein>
    <submittedName>
        <fullName evidence="6">Papain family cysteine protease</fullName>
    </submittedName>
</protein>
<keyword evidence="2" id="KW-0865">Zymogen</keyword>
<dbReference type="AlphaFoldDB" id="Q23FQ4"/>
<keyword evidence="6" id="KW-0645">Protease</keyword>
<dbReference type="GO" id="GO:0008234">
    <property type="term" value="F:cysteine-type peptidase activity"/>
    <property type="evidence" value="ECO:0007669"/>
    <property type="project" value="InterPro"/>
</dbReference>
<dbReference type="PANTHER" id="PTHR12411">
    <property type="entry name" value="CYSTEINE PROTEASE FAMILY C1-RELATED"/>
    <property type="match status" value="1"/>
</dbReference>
<dbReference type="InterPro" id="IPR039417">
    <property type="entry name" value="Peptidase_C1A_papain-like"/>
</dbReference>
<comment type="similarity">
    <text evidence="1">Belongs to the peptidase C1 family.</text>
</comment>
<feature type="domain" description="Cathepsin propeptide inhibitor" evidence="5">
    <location>
        <begin position="31"/>
        <end position="88"/>
    </location>
</feature>
<keyword evidence="7" id="KW-1185">Reference proteome</keyword>
<dbReference type="HOGENOM" id="CLU_012184_1_3_1"/>
<dbReference type="GeneID" id="7831253"/>
<dbReference type="KEGG" id="tet:TTHERM_00079610"/>
<name>Q23FQ4_TETTS</name>
<dbReference type="MEROPS" id="C01.A54"/>
<organism evidence="6 7">
    <name type="scientific">Tetrahymena thermophila (strain SB210)</name>
    <dbReference type="NCBI Taxonomy" id="312017"/>
    <lineage>
        <taxon>Eukaryota</taxon>
        <taxon>Sar</taxon>
        <taxon>Alveolata</taxon>
        <taxon>Ciliophora</taxon>
        <taxon>Intramacronucleata</taxon>
        <taxon>Oligohymenophorea</taxon>
        <taxon>Hymenostomatida</taxon>
        <taxon>Tetrahymenina</taxon>
        <taxon>Tetrahymenidae</taxon>
        <taxon>Tetrahymena</taxon>
    </lineage>
</organism>
<evidence type="ECO:0000313" key="7">
    <source>
        <dbReference type="Proteomes" id="UP000009168"/>
    </source>
</evidence>
<evidence type="ECO:0000256" key="1">
    <source>
        <dbReference type="ARBA" id="ARBA00008455"/>
    </source>
</evidence>
<feature type="chain" id="PRO_5018658296" evidence="3">
    <location>
        <begin position="20"/>
        <end position="327"/>
    </location>
</feature>
<dbReference type="GO" id="GO:0006508">
    <property type="term" value="P:proteolysis"/>
    <property type="evidence" value="ECO:0007669"/>
    <property type="project" value="UniProtKB-KW"/>
</dbReference>
<dbReference type="Proteomes" id="UP000009168">
    <property type="component" value="Unassembled WGS sequence"/>
</dbReference>
<dbReference type="SMART" id="SM00645">
    <property type="entry name" value="Pept_C1"/>
    <property type="match status" value="1"/>
</dbReference>
<evidence type="ECO:0000256" key="3">
    <source>
        <dbReference type="SAM" id="SignalP"/>
    </source>
</evidence>
<keyword evidence="6" id="KW-0378">Hydrolase</keyword>
<accession>Q23FQ4</accession>
<dbReference type="InterPro" id="IPR000668">
    <property type="entry name" value="Peptidase_C1A_C"/>
</dbReference>
<feature type="domain" description="Peptidase C1A papain C-terminal" evidence="4">
    <location>
        <begin position="120"/>
        <end position="326"/>
    </location>
</feature>
<keyword evidence="3" id="KW-0732">Signal</keyword>